<dbReference type="InParanoid" id="A0A3P8WCP6"/>
<dbReference type="InterPro" id="IPR053940">
    <property type="entry name" value="UTP25_NTPase-like"/>
</dbReference>
<proteinExistence type="inferred from homology"/>
<dbReference type="GeneTree" id="ENSGT00390000000709"/>
<dbReference type="Pfam" id="PF22916">
    <property type="entry name" value="UTP25_NTPase-like"/>
    <property type="match status" value="1"/>
</dbReference>
<dbReference type="OMA" id="QDRGDTF"/>
<dbReference type="GO" id="GO:0031017">
    <property type="term" value="P:exocrine pancreas development"/>
    <property type="evidence" value="ECO:0007669"/>
    <property type="project" value="Ensembl"/>
</dbReference>
<feature type="region of interest" description="Disordered" evidence="6">
    <location>
        <begin position="1"/>
        <end position="154"/>
    </location>
</feature>
<accession>A0A3P8WCP6</accession>
<dbReference type="PANTHER" id="PTHR12933">
    <property type="entry name" value="ORF PROTEIN-RELATED"/>
    <property type="match status" value="1"/>
</dbReference>
<evidence type="ECO:0000313" key="9">
    <source>
        <dbReference type="Ensembl" id="ENSCSEP00000025243.1"/>
    </source>
</evidence>
<dbReference type="GO" id="GO:0048546">
    <property type="term" value="P:digestive tract morphogenesis"/>
    <property type="evidence" value="ECO:0007669"/>
    <property type="project" value="Ensembl"/>
</dbReference>
<dbReference type="Pfam" id="PF06862">
    <property type="entry name" value="Utp25_C"/>
    <property type="match status" value="1"/>
</dbReference>
<dbReference type="GO" id="GO:0032040">
    <property type="term" value="C:small-subunit processome"/>
    <property type="evidence" value="ECO:0007669"/>
    <property type="project" value="TreeGrafter"/>
</dbReference>
<feature type="domain" description="UTP25 C-terminal" evidence="7">
    <location>
        <begin position="565"/>
        <end position="748"/>
    </location>
</feature>
<evidence type="ECO:0000256" key="1">
    <source>
        <dbReference type="ARBA" id="ARBA00004604"/>
    </source>
</evidence>
<dbReference type="PANTHER" id="PTHR12933:SF0">
    <property type="entry name" value="U3 SMALL NUCLEOLAR RNA-ASSOCIATED PROTEIN 25 HOMOLOG"/>
    <property type="match status" value="1"/>
</dbReference>
<dbReference type="Ensembl" id="ENSCSET00000025581.1">
    <property type="protein sequence ID" value="ENSCSEP00000025243.1"/>
    <property type="gene ID" value="ENSCSEG00000016118.1"/>
</dbReference>
<organism evidence="9 10">
    <name type="scientific">Cynoglossus semilaevis</name>
    <name type="common">Tongue sole</name>
    <dbReference type="NCBI Taxonomy" id="244447"/>
    <lineage>
        <taxon>Eukaryota</taxon>
        <taxon>Metazoa</taxon>
        <taxon>Chordata</taxon>
        <taxon>Craniata</taxon>
        <taxon>Vertebrata</taxon>
        <taxon>Euteleostomi</taxon>
        <taxon>Actinopterygii</taxon>
        <taxon>Neopterygii</taxon>
        <taxon>Teleostei</taxon>
        <taxon>Neoteleostei</taxon>
        <taxon>Acanthomorphata</taxon>
        <taxon>Carangaria</taxon>
        <taxon>Pleuronectiformes</taxon>
        <taxon>Pleuronectoidei</taxon>
        <taxon>Cynoglossidae</taxon>
        <taxon>Cynoglossinae</taxon>
        <taxon>Cynoglossus</taxon>
    </lineage>
</organism>
<dbReference type="FunCoup" id="A0A3P8WCP6">
    <property type="interactions" value="2311"/>
</dbReference>
<dbReference type="GO" id="GO:0090594">
    <property type="term" value="P:inflammatory response to wounding"/>
    <property type="evidence" value="ECO:0007669"/>
    <property type="project" value="Ensembl"/>
</dbReference>
<protein>
    <recommendedName>
        <fullName evidence="4">U3 small nucleolar RNA-associated protein 25 homolog</fullName>
    </recommendedName>
    <alternativeName>
        <fullName evidence="5">UTP25 small subunit processor component</fullName>
    </alternativeName>
</protein>
<keyword evidence="3" id="KW-0539">Nucleus</keyword>
<dbReference type="GeneID" id="103383636"/>
<comment type="similarity">
    <text evidence="2">Belongs to the UTP25 family.</text>
</comment>
<evidence type="ECO:0000256" key="5">
    <source>
        <dbReference type="ARBA" id="ARBA00032325"/>
    </source>
</evidence>
<dbReference type="CTD" id="27042"/>
<dbReference type="Proteomes" id="UP000265120">
    <property type="component" value="Chromosome 1"/>
</dbReference>
<reference evidence="9" key="2">
    <citation type="submission" date="2025-08" db="UniProtKB">
        <authorList>
            <consortium name="Ensembl"/>
        </authorList>
    </citation>
    <scope>IDENTIFICATION</scope>
</reference>
<dbReference type="GO" id="GO:0034511">
    <property type="term" value="F:U3 snoRNA binding"/>
    <property type="evidence" value="ECO:0007669"/>
    <property type="project" value="InterPro"/>
</dbReference>
<evidence type="ECO:0000256" key="4">
    <source>
        <dbReference type="ARBA" id="ARBA00024421"/>
    </source>
</evidence>
<dbReference type="GO" id="GO:0048485">
    <property type="term" value="P:sympathetic nervous system development"/>
    <property type="evidence" value="ECO:0007669"/>
    <property type="project" value="Ensembl"/>
</dbReference>
<evidence type="ECO:0000256" key="3">
    <source>
        <dbReference type="ARBA" id="ARBA00023242"/>
    </source>
</evidence>
<dbReference type="GO" id="GO:0030163">
    <property type="term" value="P:protein catabolic process"/>
    <property type="evidence" value="ECO:0007669"/>
    <property type="project" value="Ensembl"/>
</dbReference>
<dbReference type="GO" id="GO:0019843">
    <property type="term" value="F:rRNA binding"/>
    <property type="evidence" value="ECO:0007669"/>
    <property type="project" value="TreeGrafter"/>
</dbReference>
<dbReference type="Gene3D" id="3.40.50.300">
    <property type="entry name" value="P-loop containing nucleotide triphosphate hydrolases"/>
    <property type="match status" value="1"/>
</dbReference>
<keyword evidence="10" id="KW-1185">Reference proteome</keyword>
<dbReference type="InterPro" id="IPR053939">
    <property type="entry name" value="UTP25_C"/>
</dbReference>
<dbReference type="STRING" id="244447.ENSCSEP00000025243"/>
<dbReference type="GO" id="GO:0000462">
    <property type="term" value="P:maturation of SSU-rRNA from tricistronic rRNA transcript (SSU-rRNA, 5.8S rRNA, LSU-rRNA)"/>
    <property type="evidence" value="ECO:0007669"/>
    <property type="project" value="Ensembl"/>
</dbReference>
<evidence type="ECO:0000256" key="6">
    <source>
        <dbReference type="SAM" id="MobiDB-lite"/>
    </source>
</evidence>
<reference evidence="9" key="3">
    <citation type="submission" date="2025-09" db="UniProtKB">
        <authorList>
            <consortium name="Ensembl"/>
        </authorList>
    </citation>
    <scope>IDENTIFICATION</scope>
</reference>
<feature type="compositionally biased region" description="Basic and acidic residues" evidence="6">
    <location>
        <begin position="23"/>
        <end position="41"/>
    </location>
</feature>
<dbReference type="SUPFAM" id="SSF52540">
    <property type="entry name" value="P-loop containing nucleoside triphosphate hydrolases"/>
    <property type="match status" value="1"/>
</dbReference>
<sequence>MGKRRQNKSLFTSLSKKQKKHLKEFGEEHPFHDAEKQERTEIVQLTESPEVSDSEHNILEVEEEEEPQQKTAYQKLLSAIGRHEGDTSSEEEQSSDEDEDEDDEELLVEQESEDDRDDSEEEDATGEAELADEDEGETDLRKVEEKEKADEEFVDKEYESHFCLEANFVDGENEDEGNMAEEDMSTDLFSQHLDTELSEEDVQKITSHTKSKTSVMWPKLGNLLCTTVLDKYGPIGSQKDTNLPVFHKLLESSWKNLNQNSNPSVTSEQISPLQQELLALMGSYKDLFYQEVCPLNKAPLVRNAYCVHVLNHILKSNSRVLAHNAELREQKIQTKPGAEPQDEIRDRGLTRPKVLILVPFRGTALQVVQTFISLLETKGKKIVVSNKKRFKDEFGAEADDQPANLHRPDDYRAIFSGNVDDHFRIGISIVRSSIRLYAPFYSSDIIIASPLGLRTVLGAEGESKRDFDFLTSIEVLVLDQADVFLMQNWEHVLHVMNHMNLQPLNSHGVDFSRVRMFNLNNWAKHYRQTLVFSSIQEPQINNIITKHCANYRGQITTKNMPNVGSICQVLVQLPHVFQMFSSDSFMDHDARFKFFVDNVLPQYRDSVMSHTLIYVPSYFDYVRLRNYMKKKELNFASICEYSSKSEVSRARHFFQKGQKQFVLFTERFHFYKRYTIKGIQNLIFYGLPSFPHFYSEMCNMLAAGSQGEEASWTCTSLYSRYDAHKLSFICGVKRAGQMLHSNKSVHLFVTGAEDKTS</sequence>
<dbReference type="GO" id="GO:0035265">
    <property type="term" value="P:organ growth"/>
    <property type="evidence" value="ECO:0007669"/>
    <property type="project" value="Ensembl"/>
</dbReference>
<evidence type="ECO:0000313" key="10">
    <source>
        <dbReference type="Proteomes" id="UP000265120"/>
    </source>
</evidence>
<dbReference type="AlphaFoldDB" id="A0A3P8WCP6"/>
<feature type="domain" description="UTP25 NTP hydrolase-like" evidence="8">
    <location>
        <begin position="284"/>
        <end position="555"/>
    </location>
</feature>
<dbReference type="KEGG" id="csem:103383636"/>
<evidence type="ECO:0000259" key="7">
    <source>
        <dbReference type="Pfam" id="PF06862"/>
    </source>
</evidence>
<evidence type="ECO:0000256" key="2">
    <source>
        <dbReference type="ARBA" id="ARBA00009223"/>
    </source>
</evidence>
<dbReference type="GO" id="GO:0031648">
    <property type="term" value="P:protein destabilization"/>
    <property type="evidence" value="ECO:0007669"/>
    <property type="project" value="Ensembl"/>
</dbReference>
<reference evidence="9 10" key="1">
    <citation type="journal article" date="2014" name="Nat. Genet.">
        <title>Whole-genome sequence of a flatfish provides insights into ZW sex chromosome evolution and adaptation to a benthic lifestyle.</title>
        <authorList>
            <person name="Chen S."/>
            <person name="Zhang G."/>
            <person name="Shao C."/>
            <person name="Huang Q."/>
            <person name="Liu G."/>
            <person name="Zhang P."/>
            <person name="Song W."/>
            <person name="An N."/>
            <person name="Chalopin D."/>
            <person name="Volff J.N."/>
            <person name="Hong Y."/>
            <person name="Li Q."/>
            <person name="Sha Z."/>
            <person name="Zhou H."/>
            <person name="Xie M."/>
            <person name="Yu Q."/>
            <person name="Liu Y."/>
            <person name="Xiang H."/>
            <person name="Wang N."/>
            <person name="Wu K."/>
            <person name="Yang C."/>
            <person name="Zhou Q."/>
            <person name="Liao X."/>
            <person name="Yang L."/>
            <person name="Hu Q."/>
            <person name="Zhang J."/>
            <person name="Meng L."/>
            <person name="Jin L."/>
            <person name="Tian Y."/>
            <person name="Lian J."/>
            <person name="Yang J."/>
            <person name="Miao G."/>
            <person name="Liu S."/>
            <person name="Liang Z."/>
            <person name="Yan F."/>
            <person name="Li Y."/>
            <person name="Sun B."/>
            <person name="Zhang H."/>
            <person name="Zhang J."/>
            <person name="Zhu Y."/>
            <person name="Du M."/>
            <person name="Zhao Y."/>
            <person name="Schartl M."/>
            <person name="Tang Q."/>
            <person name="Wang J."/>
        </authorList>
    </citation>
    <scope>NUCLEOTIDE SEQUENCE</scope>
</reference>
<feature type="compositionally biased region" description="Acidic residues" evidence="6">
    <location>
        <begin position="87"/>
        <end position="137"/>
    </location>
</feature>
<feature type="compositionally biased region" description="Basic and acidic residues" evidence="6">
    <location>
        <begin position="138"/>
        <end position="154"/>
    </location>
</feature>
<evidence type="ECO:0000259" key="8">
    <source>
        <dbReference type="Pfam" id="PF22916"/>
    </source>
</evidence>
<dbReference type="InterPro" id="IPR027417">
    <property type="entry name" value="P-loop_NTPase"/>
</dbReference>
<dbReference type="InterPro" id="IPR010678">
    <property type="entry name" value="UTP25"/>
</dbReference>
<name>A0A3P8WCP6_CYNSE</name>
<dbReference type="RefSeq" id="XP_016893869.1">
    <property type="nucleotide sequence ID" value="XM_017038380.2"/>
</dbReference>
<dbReference type="GO" id="GO:0048568">
    <property type="term" value="P:embryonic organ development"/>
    <property type="evidence" value="ECO:0007669"/>
    <property type="project" value="Ensembl"/>
</dbReference>
<dbReference type="OrthoDB" id="10264378at2759"/>
<dbReference type="GO" id="GO:1902570">
    <property type="term" value="P:protein localization to nucleolus"/>
    <property type="evidence" value="ECO:0007669"/>
    <property type="project" value="Ensembl"/>
</dbReference>
<comment type="subcellular location">
    <subcellularLocation>
        <location evidence="1">Nucleus</location>
        <location evidence="1">Nucleolus</location>
    </subcellularLocation>
</comment>